<name>A0AAD8QJZ8_LOLMU</name>
<evidence type="ECO:0000259" key="1">
    <source>
        <dbReference type="Pfam" id="PF13968"/>
    </source>
</evidence>
<evidence type="ECO:0000313" key="3">
    <source>
        <dbReference type="Proteomes" id="UP001231189"/>
    </source>
</evidence>
<comment type="caution">
    <text evidence="2">The sequence shown here is derived from an EMBL/GenBank/DDBJ whole genome shotgun (WGS) entry which is preliminary data.</text>
</comment>
<dbReference type="Pfam" id="PF13968">
    <property type="entry name" value="DUF4220"/>
    <property type="match status" value="1"/>
</dbReference>
<evidence type="ECO:0000313" key="2">
    <source>
        <dbReference type="EMBL" id="KAK1604245.1"/>
    </source>
</evidence>
<feature type="domain" description="DUF4220" evidence="1">
    <location>
        <begin position="50"/>
        <end position="161"/>
    </location>
</feature>
<dbReference type="AlphaFoldDB" id="A0AAD8QJZ8"/>
<protein>
    <recommendedName>
        <fullName evidence="1">DUF4220 domain-containing protein</fullName>
    </recommendedName>
</protein>
<dbReference type="InterPro" id="IPR025315">
    <property type="entry name" value="DUF4220"/>
</dbReference>
<sequence length="494" mass="55361">MQDSKKYFEEFAVWALCLLMLLGGTDNLMACKLDDIDNWKSFHTLHLFKGVVMSCIRIKSMRMASKSNLLSKNVKPISDYMKGEDKGQPFSAATMKGYKRGMWLKDICLSMALSKMLNRRFCSFELGEVKASPTKTSDFVFQGLVAGDNKYERAFRVIEVERHRVAMVTFCSFLTNELFKKYNSNKDKDIPLTATLCLMSIVTFLEALQLYLHMTSNWFKVALIRGYVTDLDRAKKGRERGDLVKLSIQVKQAVIDSLIRSKGQLTNGEKSLEDNGIHGLLLWACATSDEMLIHSILVWHVAKTICKHQFDAELAKGGKQIAALSVKDSSATVDITGPSVQGSSAVASSLSQYCAYLIAFGPDLLPGHSFDSESILDQFIKDARKFLPLQGTKKMEQKCEKLLIPIIDDNYDHPVAQGAQLARQLMDIQDMAKRWKVLSEFWAEMMLYIAPCDDGQVRGHLEALARGGEFITHLWALLKHAGVLNRPPTGSEAG</sequence>
<gene>
    <name evidence="2" type="ORF">QYE76_027918</name>
</gene>
<organism evidence="2 3">
    <name type="scientific">Lolium multiflorum</name>
    <name type="common">Italian ryegrass</name>
    <name type="synonym">Lolium perenne subsp. multiflorum</name>
    <dbReference type="NCBI Taxonomy" id="4521"/>
    <lineage>
        <taxon>Eukaryota</taxon>
        <taxon>Viridiplantae</taxon>
        <taxon>Streptophyta</taxon>
        <taxon>Embryophyta</taxon>
        <taxon>Tracheophyta</taxon>
        <taxon>Spermatophyta</taxon>
        <taxon>Magnoliopsida</taxon>
        <taxon>Liliopsida</taxon>
        <taxon>Poales</taxon>
        <taxon>Poaceae</taxon>
        <taxon>BOP clade</taxon>
        <taxon>Pooideae</taxon>
        <taxon>Poodae</taxon>
        <taxon>Poeae</taxon>
        <taxon>Poeae Chloroplast Group 2 (Poeae type)</taxon>
        <taxon>Loliodinae</taxon>
        <taxon>Loliinae</taxon>
        <taxon>Lolium</taxon>
    </lineage>
</organism>
<proteinExistence type="predicted"/>
<reference evidence="2" key="1">
    <citation type="submission" date="2023-07" db="EMBL/GenBank/DDBJ databases">
        <title>A chromosome-level genome assembly of Lolium multiflorum.</title>
        <authorList>
            <person name="Chen Y."/>
            <person name="Copetti D."/>
            <person name="Kolliker R."/>
            <person name="Studer B."/>
        </authorList>
    </citation>
    <scope>NUCLEOTIDE SEQUENCE</scope>
    <source>
        <strain evidence="2">02402/16</strain>
        <tissue evidence="2">Leaf</tissue>
    </source>
</reference>
<dbReference type="InterPro" id="IPR007658">
    <property type="entry name" value="DUF594"/>
</dbReference>
<keyword evidence="3" id="KW-1185">Reference proteome</keyword>
<dbReference type="Proteomes" id="UP001231189">
    <property type="component" value="Unassembled WGS sequence"/>
</dbReference>
<dbReference type="Pfam" id="PF04578">
    <property type="entry name" value="DUF594"/>
    <property type="match status" value="1"/>
</dbReference>
<accession>A0AAD8QJZ8</accession>
<dbReference type="PANTHER" id="PTHR31325">
    <property type="entry name" value="OS01G0798800 PROTEIN-RELATED"/>
    <property type="match status" value="1"/>
</dbReference>
<dbReference type="EMBL" id="JAUUTY010000007">
    <property type="protein sequence ID" value="KAK1604245.1"/>
    <property type="molecule type" value="Genomic_DNA"/>
</dbReference>